<keyword evidence="1" id="KW-0597">Phosphoprotein</keyword>
<dbReference type="Gene3D" id="1.20.120.160">
    <property type="entry name" value="HPT domain"/>
    <property type="match status" value="1"/>
</dbReference>
<evidence type="ECO:0000313" key="4">
    <source>
        <dbReference type="Proteomes" id="UP000192472"/>
    </source>
</evidence>
<protein>
    <submittedName>
        <fullName evidence="3">HPt (Histidine-containing phosphotransfer) domain-containing protein</fullName>
    </submittedName>
</protein>
<proteinExistence type="predicted"/>
<dbReference type="EMBL" id="FWYF01000004">
    <property type="protein sequence ID" value="SMD37848.1"/>
    <property type="molecule type" value="Genomic_DNA"/>
</dbReference>
<dbReference type="RefSeq" id="WP_084374126.1">
    <property type="nucleotide sequence ID" value="NZ_FWYF01000004.1"/>
</dbReference>
<accession>A0A1W2GNC9</accession>
<dbReference type="InterPro" id="IPR008207">
    <property type="entry name" value="Sig_transdc_His_kin_Hpt_dom"/>
</dbReference>
<dbReference type="PROSITE" id="PS50894">
    <property type="entry name" value="HPT"/>
    <property type="match status" value="1"/>
</dbReference>
<evidence type="ECO:0000313" key="3">
    <source>
        <dbReference type="EMBL" id="SMD37848.1"/>
    </source>
</evidence>
<dbReference type="GO" id="GO:0000160">
    <property type="term" value="P:phosphorelay signal transduction system"/>
    <property type="evidence" value="ECO:0007669"/>
    <property type="project" value="InterPro"/>
</dbReference>
<dbReference type="SUPFAM" id="SSF47226">
    <property type="entry name" value="Histidine-containing phosphotransfer domain, HPT domain"/>
    <property type="match status" value="1"/>
</dbReference>
<dbReference type="GO" id="GO:0004672">
    <property type="term" value="F:protein kinase activity"/>
    <property type="evidence" value="ECO:0007669"/>
    <property type="project" value="UniProtKB-ARBA"/>
</dbReference>
<sequence length="122" mass="14065">MASDKIELPLDLSYLYEISDHDREFIYEMIMTIVKNTPDMVSDIEREGKAENWEQVGRLMHKLKPSLLLLNIDNLSAHIRALEGNAKASINVEVIPKQIAELRELCDIILKELNDLIKSDQF</sequence>
<dbReference type="AlphaFoldDB" id="A0A1W2GNC9"/>
<keyword evidence="4" id="KW-1185">Reference proteome</keyword>
<dbReference type="STRING" id="692418.SAMN04488029_3486"/>
<dbReference type="InterPro" id="IPR036641">
    <property type="entry name" value="HPT_dom_sf"/>
</dbReference>
<evidence type="ECO:0000259" key="2">
    <source>
        <dbReference type="PROSITE" id="PS50894"/>
    </source>
</evidence>
<dbReference type="OrthoDB" id="982275at2"/>
<dbReference type="Proteomes" id="UP000192472">
    <property type="component" value="Unassembled WGS sequence"/>
</dbReference>
<name>A0A1W2GNC9_REIFA</name>
<feature type="modified residue" description="Phosphohistidine" evidence="1">
    <location>
        <position position="61"/>
    </location>
</feature>
<reference evidence="3 4" key="1">
    <citation type="submission" date="2017-04" db="EMBL/GenBank/DDBJ databases">
        <authorList>
            <person name="Afonso C.L."/>
            <person name="Miller P.J."/>
            <person name="Scott M.A."/>
            <person name="Spackman E."/>
            <person name="Goraichik I."/>
            <person name="Dimitrov K.M."/>
            <person name="Suarez D.L."/>
            <person name="Swayne D.E."/>
        </authorList>
    </citation>
    <scope>NUCLEOTIDE SEQUENCE [LARGE SCALE GENOMIC DNA]</scope>
    <source>
        <strain evidence="3 4">DSM 26133</strain>
    </source>
</reference>
<feature type="domain" description="HPt" evidence="2">
    <location>
        <begin position="22"/>
        <end position="122"/>
    </location>
</feature>
<gene>
    <name evidence="3" type="ORF">SAMN04488029_3486</name>
</gene>
<evidence type="ECO:0000256" key="1">
    <source>
        <dbReference type="PROSITE-ProRule" id="PRU00110"/>
    </source>
</evidence>
<organism evidence="3 4">
    <name type="scientific">Reichenbachiella faecimaris</name>
    <dbReference type="NCBI Taxonomy" id="692418"/>
    <lineage>
        <taxon>Bacteria</taxon>
        <taxon>Pseudomonadati</taxon>
        <taxon>Bacteroidota</taxon>
        <taxon>Cytophagia</taxon>
        <taxon>Cytophagales</taxon>
        <taxon>Reichenbachiellaceae</taxon>
        <taxon>Reichenbachiella</taxon>
    </lineage>
</organism>